<proteinExistence type="predicted"/>
<evidence type="ECO:0000313" key="2">
    <source>
        <dbReference type="Proteomes" id="UP000371977"/>
    </source>
</evidence>
<name>A0A6C2C345_9LACO</name>
<comment type="caution">
    <text evidence="1">The sequence shown here is derived from an EMBL/GenBank/DDBJ whole genome shotgun (WGS) entry which is preliminary data.</text>
</comment>
<accession>A0A6C2C345</accession>
<dbReference type="EMBL" id="SDGZ01000023">
    <property type="protein sequence ID" value="TYC48232.1"/>
    <property type="molecule type" value="Genomic_DNA"/>
</dbReference>
<gene>
    <name evidence="1" type="ORF">ESZ50_09450</name>
</gene>
<dbReference type="Proteomes" id="UP000371977">
    <property type="component" value="Unassembled WGS sequence"/>
</dbReference>
<keyword evidence="1" id="KW-0808">Transferase</keyword>
<dbReference type="OrthoDB" id="2313111at2"/>
<keyword evidence="2" id="KW-1185">Reference proteome</keyword>
<organism evidence="1 2">
    <name type="scientific">Weissella muntiaci</name>
    <dbReference type="NCBI Taxonomy" id="2508881"/>
    <lineage>
        <taxon>Bacteria</taxon>
        <taxon>Bacillati</taxon>
        <taxon>Bacillota</taxon>
        <taxon>Bacilli</taxon>
        <taxon>Lactobacillales</taxon>
        <taxon>Lactobacillaceae</taxon>
        <taxon>Weissella</taxon>
    </lineage>
</organism>
<dbReference type="InterPro" id="IPR007710">
    <property type="entry name" value="Nucleoside_deoxyribTrfase"/>
</dbReference>
<dbReference type="GO" id="GO:0016740">
    <property type="term" value="F:transferase activity"/>
    <property type="evidence" value="ECO:0007669"/>
    <property type="project" value="UniProtKB-KW"/>
</dbReference>
<dbReference type="Pfam" id="PF05014">
    <property type="entry name" value="Nuc_deoxyrib_tr"/>
    <property type="match status" value="1"/>
</dbReference>
<evidence type="ECO:0000313" key="1">
    <source>
        <dbReference type="EMBL" id="TYC48232.1"/>
    </source>
</evidence>
<dbReference type="Gene3D" id="3.40.50.450">
    <property type="match status" value="1"/>
</dbReference>
<reference evidence="1 2" key="1">
    <citation type="submission" date="2019-01" db="EMBL/GenBank/DDBJ databases">
        <title>Weissella sp. nov., a novel lactic acid bacterium isolated from animal feces.</title>
        <authorList>
            <person name="Wang L.-T."/>
        </authorList>
    </citation>
    <scope>NUCLEOTIDE SEQUENCE [LARGE SCALE GENOMIC DNA]</scope>
    <source>
        <strain evidence="1 2">8H-2</strain>
    </source>
</reference>
<sequence length="166" mass="18321">MQVPASTKKDLGAKSIYLAAGWFDELQTTLLLDAYRALLQNPTIAHIHVPLLHQYGGEEFIEDGEFSPNFEWATMTYKSDVKAIDNSDLVVALFPAESQDIGTAMEVGYAVASHKPVITTYTGDLNITPINLMISFGADSFVLDPKELTNYNFLDITPRKYSGAII</sequence>
<protein>
    <submittedName>
        <fullName evidence="1">Nucleoside 2-deoxyribosyltransferase</fullName>
    </submittedName>
</protein>
<dbReference type="AlphaFoldDB" id="A0A6C2C345"/>
<dbReference type="SUPFAM" id="SSF52309">
    <property type="entry name" value="N-(deoxy)ribosyltransferase-like"/>
    <property type="match status" value="1"/>
</dbReference>